<feature type="region of interest" description="Disordered" evidence="1">
    <location>
        <begin position="84"/>
        <end position="132"/>
    </location>
</feature>
<evidence type="ECO:0000313" key="2">
    <source>
        <dbReference type="EMBL" id="KAK0465547.1"/>
    </source>
</evidence>
<feature type="compositionally biased region" description="Low complexity" evidence="1">
    <location>
        <begin position="104"/>
        <end position="126"/>
    </location>
</feature>
<accession>A0AA39NH51</accession>
<evidence type="ECO:0000313" key="3">
    <source>
        <dbReference type="Proteomes" id="UP001175211"/>
    </source>
</evidence>
<protein>
    <submittedName>
        <fullName evidence="2">Uncharacterized protein</fullName>
    </submittedName>
</protein>
<dbReference type="GeneID" id="85360290"/>
<dbReference type="EMBL" id="JAUEPS010000005">
    <property type="protein sequence ID" value="KAK0465547.1"/>
    <property type="molecule type" value="Genomic_DNA"/>
</dbReference>
<gene>
    <name evidence="2" type="ORF">EV420DRAFT_1637671</name>
</gene>
<organism evidence="2 3">
    <name type="scientific">Armillaria tabescens</name>
    <name type="common">Ringless honey mushroom</name>
    <name type="synonym">Agaricus tabescens</name>
    <dbReference type="NCBI Taxonomy" id="1929756"/>
    <lineage>
        <taxon>Eukaryota</taxon>
        <taxon>Fungi</taxon>
        <taxon>Dikarya</taxon>
        <taxon>Basidiomycota</taxon>
        <taxon>Agaricomycotina</taxon>
        <taxon>Agaricomycetes</taxon>
        <taxon>Agaricomycetidae</taxon>
        <taxon>Agaricales</taxon>
        <taxon>Marasmiineae</taxon>
        <taxon>Physalacriaceae</taxon>
        <taxon>Desarmillaria</taxon>
    </lineage>
</organism>
<dbReference type="Proteomes" id="UP001175211">
    <property type="component" value="Unassembled WGS sequence"/>
</dbReference>
<reference evidence="2" key="1">
    <citation type="submission" date="2023-06" db="EMBL/GenBank/DDBJ databases">
        <authorList>
            <consortium name="Lawrence Berkeley National Laboratory"/>
            <person name="Ahrendt S."/>
            <person name="Sahu N."/>
            <person name="Indic B."/>
            <person name="Wong-Bajracharya J."/>
            <person name="Merenyi Z."/>
            <person name="Ke H.-M."/>
            <person name="Monk M."/>
            <person name="Kocsube S."/>
            <person name="Drula E."/>
            <person name="Lipzen A."/>
            <person name="Balint B."/>
            <person name="Henrissat B."/>
            <person name="Andreopoulos B."/>
            <person name="Martin F.M."/>
            <person name="Harder C.B."/>
            <person name="Rigling D."/>
            <person name="Ford K.L."/>
            <person name="Foster G.D."/>
            <person name="Pangilinan J."/>
            <person name="Papanicolaou A."/>
            <person name="Barry K."/>
            <person name="LaButti K."/>
            <person name="Viragh M."/>
            <person name="Koriabine M."/>
            <person name="Yan M."/>
            <person name="Riley R."/>
            <person name="Champramary S."/>
            <person name="Plett K.L."/>
            <person name="Tsai I.J."/>
            <person name="Slot J."/>
            <person name="Sipos G."/>
            <person name="Plett J."/>
            <person name="Nagy L.G."/>
            <person name="Grigoriev I.V."/>
        </authorList>
    </citation>
    <scope>NUCLEOTIDE SEQUENCE</scope>
    <source>
        <strain evidence="2">CCBAS 213</strain>
    </source>
</reference>
<dbReference type="AlphaFoldDB" id="A0AA39NH51"/>
<dbReference type="RefSeq" id="XP_060336595.1">
    <property type="nucleotide sequence ID" value="XM_060476742.1"/>
</dbReference>
<feature type="compositionally biased region" description="Basic residues" evidence="1">
    <location>
        <begin position="245"/>
        <end position="257"/>
    </location>
</feature>
<feature type="region of interest" description="Disordered" evidence="1">
    <location>
        <begin position="185"/>
        <end position="262"/>
    </location>
</feature>
<comment type="caution">
    <text evidence="2">The sequence shown here is derived from an EMBL/GenBank/DDBJ whole genome shotgun (WGS) entry which is preliminary data.</text>
</comment>
<keyword evidence="3" id="KW-1185">Reference proteome</keyword>
<evidence type="ECO:0000256" key="1">
    <source>
        <dbReference type="SAM" id="MobiDB-lite"/>
    </source>
</evidence>
<sequence>MLGWRPSAGPTLRCLKTQCIRFSSTDSAPSSVPDLSTRILDRIGGGGKKRIAEDLDGIKIPNRAEIKIYSGNSLSERLIKIHAQKPTPPPTATPPAVDATSNDVPPASSTSTVSSPPSETTVSSAPGEAPAVPGEQFQEHYKSVDLDDLAGAPATAVHIPTPQETARVHTHKKYVESVNFDALFEQPQTSQYHRTKEPRQPKKDESLQEKGGKQLPRANTRPVRAQRGNAQTRKLQPQRNTGNTRPRRPRTNPRRRQNNGLEIVLSGDAEIDAHVKAVLESEEKVIPDREPNVSFSYLPHLRDPAIDFALPQAEVLVDERKGPGMEDETKSVARPQVQLVNLFGPSHHRFKSNYKRRLPDDKVWGMPVTQLPIVTHAQMVSGRQSTIRLDGQKELLDVVKSLQ</sequence>
<name>A0AA39NH51_ARMTA</name>
<proteinExistence type="predicted"/>
<feature type="compositionally biased region" description="Basic and acidic residues" evidence="1">
    <location>
        <begin position="194"/>
        <end position="212"/>
    </location>
</feature>